<evidence type="ECO:0000313" key="2">
    <source>
        <dbReference type="EMBL" id="TRY75414.1"/>
    </source>
</evidence>
<gene>
    <name evidence="2" type="ORF">TCAL_00566</name>
</gene>
<keyword evidence="1" id="KW-0812">Transmembrane</keyword>
<accession>A0A553PCL6</accession>
<protein>
    <recommendedName>
        <fullName evidence="4">Major facilitator superfamily (MFS) profile domain-containing protein</fullName>
    </recommendedName>
</protein>
<dbReference type="EMBL" id="VCGU01000005">
    <property type="protein sequence ID" value="TRY75414.1"/>
    <property type="molecule type" value="Genomic_DNA"/>
</dbReference>
<evidence type="ECO:0008006" key="4">
    <source>
        <dbReference type="Google" id="ProtNLM"/>
    </source>
</evidence>
<dbReference type="InterPro" id="IPR036259">
    <property type="entry name" value="MFS_trans_sf"/>
</dbReference>
<proteinExistence type="predicted"/>
<keyword evidence="1" id="KW-1133">Transmembrane helix</keyword>
<dbReference type="SUPFAM" id="SSF103473">
    <property type="entry name" value="MFS general substrate transporter"/>
    <property type="match status" value="1"/>
</dbReference>
<dbReference type="AlphaFoldDB" id="A0A553PCL6"/>
<organism evidence="2 3">
    <name type="scientific">Tigriopus californicus</name>
    <name type="common">Marine copepod</name>
    <dbReference type="NCBI Taxonomy" id="6832"/>
    <lineage>
        <taxon>Eukaryota</taxon>
        <taxon>Metazoa</taxon>
        <taxon>Ecdysozoa</taxon>
        <taxon>Arthropoda</taxon>
        <taxon>Crustacea</taxon>
        <taxon>Multicrustacea</taxon>
        <taxon>Hexanauplia</taxon>
        <taxon>Copepoda</taxon>
        <taxon>Harpacticoida</taxon>
        <taxon>Harpacticidae</taxon>
        <taxon>Tigriopus</taxon>
    </lineage>
</organism>
<keyword evidence="1" id="KW-0472">Membrane</keyword>
<sequence length="162" mass="16686">MSLATIGAMYTGAIISSAFLLKKPSTAYLPSGWTPPPVTGTSGLNVNTSTVMKTPQFWLLFTTSTLLATGGMGLMSVAKPMIGEVFTSSMPGLVTAAFASSYLMAMAGGNLAGRLGWAAVSDKIGRRATFNVFTLGAVPIFASLPYTITQVVSNPDGPLAPV</sequence>
<feature type="transmembrane region" description="Helical" evidence="1">
    <location>
        <begin position="128"/>
        <end position="148"/>
    </location>
</feature>
<feature type="transmembrane region" description="Helical" evidence="1">
    <location>
        <begin position="90"/>
        <end position="107"/>
    </location>
</feature>
<feature type="transmembrane region" description="Helical" evidence="1">
    <location>
        <begin position="57"/>
        <end position="78"/>
    </location>
</feature>
<name>A0A553PCL6_TIGCA</name>
<evidence type="ECO:0000313" key="3">
    <source>
        <dbReference type="Proteomes" id="UP000318571"/>
    </source>
</evidence>
<dbReference type="Proteomes" id="UP000318571">
    <property type="component" value="Chromosome 2"/>
</dbReference>
<evidence type="ECO:0000256" key="1">
    <source>
        <dbReference type="SAM" id="Phobius"/>
    </source>
</evidence>
<reference evidence="2 3" key="1">
    <citation type="journal article" date="2018" name="Nat. Ecol. Evol.">
        <title>Genomic signatures of mitonuclear coevolution across populations of Tigriopus californicus.</title>
        <authorList>
            <person name="Barreto F.S."/>
            <person name="Watson E.T."/>
            <person name="Lima T.G."/>
            <person name="Willett C.S."/>
            <person name="Edmands S."/>
            <person name="Li W."/>
            <person name="Burton R.S."/>
        </authorList>
    </citation>
    <scope>NUCLEOTIDE SEQUENCE [LARGE SCALE GENOMIC DNA]</scope>
    <source>
        <strain evidence="2 3">San Diego</strain>
    </source>
</reference>
<keyword evidence="3" id="KW-1185">Reference proteome</keyword>
<comment type="caution">
    <text evidence="2">The sequence shown here is derived from an EMBL/GenBank/DDBJ whole genome shotgun (WGS) entry which is preliminary data.</text>
</comment>